<comment type="caution">
    <text evidence="2">The sequence shown here is derived from an EMBL/GenBank/DDBJ whole genome shotgun (WGS) entry which is preliminary data.</text>
</comment>
<dbReference type="PATRIC" id="fig|1938.6.peg.5631"/>
<dbReference type="Pfam" id="PF00583">
    <property type="entry name" value="Acetyltransf_1"/>
    <property type="match status" value="1"/>
</dbReference>
<dbReference type="EMBL" id="LGUP01000361">
    <property type="protein sequence ID" value="KOG16229.1"/>
    <property type="molecule type" value="Genomic_DNA"/>
</dbReference>
<gene>
    <name evidence="2" type="ORF">ADK34_26195</name>
</gene>
<dbReference type="SUPFAM" id="SSF55729">
    <property type="entry name" value="Acyl-CoA N-acyltransferases (Nat)"/>
    <property type="match status" value="1"/>
</dbReference>
<dbReference type="Proteomes" id="UP000037023">
    <property type="component" value="Unassembled WGS sequence"/>
</dbReference>
<dbReference type="AlphaFoldDB" id="A0A0L8JRP4"/>
<organism evidence="2 3">
    <name type="scientific">Streptomyces viridochromogenes</name>
    <dbReference type="NCBI Taxonomy" id="1938"/>
    <lineage>
        <taxon>Bacteria</taxon>
        <taxon>Bacillati</taxon>
        <taxon>Actinomycetota</taxon>
        <taxon>Actinomycetes</taxon>
        <taxon>Kitasatosporales</taxon>
        <taxon>Streptomycetaceae</taxon>
        <taxon>Streptomyces</taxon>
    </lineage>
</organism>
<dbReference type="PROSITE" id="PS51186">
    <property type="entry name" value="GNAT"/>
    <property type="match status" value="1"/>
</dbReference>
<dbReference type="InterPro" id="IPR000182">
    <property type="entry name" value="GNAT_dom"/>
</dbReference>
<reference evidence="2 3" key="1">
    <citation type="submission" date="2015-06" db="EMBL/GenBank/DDBJ databases">
        <authorList>
            <person name="Hoefler B.C."/>
            <person name="Straight P.D."/>
        </authorList>
    </citation>
    <scope>NUCLEOTIDE SEQUENCE [LARGE SCALE GENOMIC DNA]</scope>
    <source>
        <strain evidence="2 3">NRRL 3427</strain>
    </source>
</reference>
<feature type="domain" description="N-acetyltransferase" evidence="1">
    <location>
        <begin position="137"/>
        <end position="278"/>
    </location>
</feature>
<accession>A0A0L8JRP4</accession>
<dbReference type="InterPro" id="IPR016181">
    <property type="entry name" value="Acyl_CoA_acyltransferase"/>
</dbReference>
<protein>
    <submittedName>
        <fullName evidence="2">Acetyltransferase</fullName>
    </submittedName>
</protein>
<evidence type="ECO:0000313" key="2">
    <source>
        <dbReference type="EMBL" id="KOG16229.1"/>
    </source>
</evidence>
<evidence type="ECO:0000259" key="1">
    <source>
        <dbReference type="PROSITE" id="PS51186"/>
    </source>
</evidence>
<dbReference type="RefSeq" id="WP_033207248.1">
    <property type="nucleotide sequence ID" value="NZ_LGUP01000361.1"/>
</dbReference>
<dbReference type="OrthoDB" id="3174529at2"/>
<evidence type="ECO:0000313" key="3">
    <source>
        <dbReference type="Proteomes" id="UP000037023"/>
    </source>
</evidence>
<keyword evidence="2" id="KW-0808">Transferase</keyword>
<dbReference type="GO" id="GO:0016747">
    <property type="term" value="F:acyltransferase activity, transferring groups other than amino-acyl groups"/>
    <property type="evidence" value="ECO:0007669"/>
    <property type="project" value="InterPro"/>
</dbReference>
<dbReference type="Gene3D" id="3.40.630.30">
    <property type="match status" value="1"/>
</dbReference>
<name>A0A0L8JRP4_STRVR</name>
<proteinExistence type="predicted"/>
<sequence>MTWHFTEDAAAFRTAAARHLAAEPARNTAVLTLMDRADRLGWWTEPDGRVTGVLAFSPSSGLDLGATTEEAARALASPADTPDAPVFPGGGEPVALRGETAAVEAYAEACGRSWTVTGRMRLFRLGELTPPDPAPAGRGRVAGEADVPLVAAWTREFAVAIGDEPAEDYTGFVTERITEGRLHLWEGPDGRPVSMAAVSRTIEGQARVHLVYTPPAERGNGYAAGATEAVSRAAVDAGTGQVLLFTDLANPTSNALYRRLGYRPVTDHVGVELAAVTR</sequence>